<dbReference type="AlphaFoldDB" id="A0A0T5YWC7"/>
<dbReference type="PANTHER" id="PTHR11941:SF54">
    <property type="entry name" value="ENOYL-COA HYDRATASE, MITOCHONDRIAL"/>
    <property type="match status" value="1"/>
</dbReference>
<dbReference type="SUPFAM" id="SSF52096">
    <property type="entry name" value="ClpP/crotonase"/>
    <property type="match status" value="1"/>
</dbReference>
<dbReference type="Proteomes" id="UP000051634">
    <property type="component" value="Unassembled WGS sequence"/>
</dbReference>
<comment type="caution">
    <text evidence="2">The sequence shown here is derived from an EMBL/GenBank/DDBJ whole genome shotgun (WGS) entry which is preliminary data.</text>
</comment>
<dbReference type="PANTHER" id="PTHR11941">
    <property type="entry name" value="ENOYL-COA HYDRATASE-RELATED"/>
    <property type="match status" value="1"/>
</dbReference>
<gene>
    <name evidence="2" type="ORF">Ga0074115_11146</name>
</gene>
<comment type="similarity">
    <text evidence="1">Belongs to the enoyl-CoA hydratase/isomerase family.</text>
</comment>
<dbReference type="InterPro" id="IPR029045">
    <property type="entry name" value="ClpP/crotonase-like_dom_sf"/>
</dbReference>
<dbReference type="GO" id="GO:0003824">
    <property type="term" value="F:catalytic activity"/>
    <property type="evidence" value="ECO:0007669"/>
    <property type="project" value="UniProtKB-ARBA"/>
</dbReference>
<accession>A0A0T5YWC7</accession>
<name>A0A0T5YWC7_9GAMM</name>
<keyword evidence="3" id="KW-1185">Reference proteome</keyword>
<dbReference type="InterPro" id="IPR001753">
    <property type="entry name" value="Enoyl-CoA_hydra/iso"/>
</dbReference>
<dbReference type="Gene3D" id="3.90.226.10">
    <property type="entry name" value="2-enoyl-CoA Hydratase, Chain A, domain 1"/>
    <property type="match status" value="1"/>
</dbReference>
<dbReference type="RefSeq" id="WP_060528396.1">
    <property type="nucleotide sequence ID" value="NZ_KQ557127.1"/>
</dbReference>
<dbReference type="Gene3D" id="6.20.390.30">
    <property type="match status" value="1"/>
</dbReference>
<reference evidence="2 3" key="1">
    <citation type="submission" date="2015-11" db="EMBL/GenBank/DDBJ databases">
        <title>The genome of Candidatus Endoriftia persephone in Ridgeia piscesae and population structure of the North Eastern Pacific vestimentiferan symbionts.</title>
        <authorList>
            <person name="Perez M."/>
            <person name="Juniper K.S."/>
        </authorList>
    </citation>
    <scope>NUCLEOTIDE SEQUENCE [LARGE SCALE GENOMIC DNA]</scope>
    <source>
        <strain evidence="2">Ind11</strain>
    </source>
</reference>
<dbReference type="NCBIfam" id="NF006452">
    <property type="entry name" value="PRK08788.1"/>
    <property type="match status" value="1"/>
</dbReference>
<organism evidence="2 3">
    <name type="scientific">endosymbiont of Ridgeia piscesae</name>
    <dbReference type="NCBI Taxonomy" id="54398"/>
    <lineage>
        <taxon>Bacteria</taxon>
        <taxon>Pseudomonadati</taxon>
        <taxon>Pseudomonadota</taxon>
        <taxon>Gammaproteobacteria</taxon>
        <taxon>sulfur-oxidizing symbionts</taxon>
    </lineage>
</organism>
<dbReference type="OrthoDB" id="9802362at2"/>
<sequence length="298" mass="33263">MSNVVPVRRFNTIFDHVNVDYDWEYKAVWVNLKYPGRPCMTRALLQDVDQVQREVKELAEQGYKNGDENRMRYQVLTSSLPGVFNLGGDLAHFIDLIKRRDRQGLLDYATSCIDILFPSSQGYGIPFTTITLVQGEALGGGFEAALSSNVLVAEEGATFGFPETVFGMFPGMGALSFLSRKLAPALAKRIVASGKVYSAAELYEMGVVDVLAPAGEGRQAVINYIRHQQTRENGFVCLDKVMDQINPVTYQELMNITTLWVDAALDLTDKNLRLMSYLVNAQERRWNAEEEATQQVAG</sequence>
<dbReference type="GO" id="GO:0006635">
    <property type="term" value="P:fatty acid beta-oxidation"/>
    <property type="evidence" value="ECO:0007669"/>
    <property type="project" value="TreeGrafter"/>
</dbReference>
<proteinExistence type="inferred from homology"/>
<protein>
    <submittedName>
        <fullName evidence="2">Enoyl-CoA hydratase/carnithine racemase</fullName>
    </submittedName>
</protein>
<dbReference type="CDD" id="cd06558">
    <property type="entry name" value="crotonase-like"/>
    <property type="match status" value="1"/>
</dbReference>
<evidence type="ECO:0000256" key="1">
    <source>
        <dbReference type="ARBA" id="ARBA00005254"/>
    </source>
</evidence>
<evidence type="ECO:0000313" key="2">
    <source>
        <dbReference type="EMBL" id="KRT54923.1"/>
    </source>
</evidence>
<evidence type="ECO:0000313" key="3">
    <source>
        <dbReference type="Proteomes" id="UP000051634"/>
    </source>
</evidence>
<dbReference type="EMBL" id="LDXT01000086">
    <property type="protein sequence ID" value="KRT54923.1"/>
    <property type="molecule type" value="Genomic_DNA"/>
</dbReference>
<dbReference type="Pfam" id="PF00378">
    <property type="entry name" value="ECH_1"/>
    <property type="match status" value="1"/>
</dbReference>